<dbReference type="AlphaFoldDB" id="A0A8H7W5E0"/>
<reference evidence="1" key="1">
    <citation type="submission" date="2021-02" db="EMBL/GenBank/DDBJ databases">
        <title>Genome sequence Cadophora malorum strain M34.</title>
        <authorList>
            <person name="Stefanovic E."/>
            <person name="Vu D."/>
            <person name="Scully C."/>
            <person name="Dijksterhuis J."/>
            <person name="Roader J."/>
            <person name="Houbraken J."/>
        </authorList>
    </citation>
    <scope>NUCLEOTIDE SEQUENCE</scope>
    <source>
        <strain evidence="1">M34</strain>
    </source>
</reference>
<evidence type="ECO:0000313" key="2">
    <source>
        <dbReference type="Proteomes" id="UP000664132"/>
    </source>
</evidence>
<dbReference type="InterPro" id="IPR025363">
    <property type="entry name" value="DUF4267"/>
</dbReference>
<comment type="caution">
    <text evidence="1">The sequence shown here is derived from an EMBL/GenBank/DDBJ whole genome shotgun (WGS) entry which is preliminary data.</text>
</comment>
<name>A0A8H7W5E0_9HELO</name>
<gene>
    <name evidence="1" type="ORF">IFR04_015368</name>
</gene>
<protein>
    <submittedName>
        <fullName evidence="1">Uncharacterized protein</fullName>
    </submittedName>
</protein>
<keyword evidence="2" id="KW-1185">Reference proteome</keyword>
<dbReference type="OrthoDB" id="3596945at2759"/>
<dbReference type="Pfam" id="PF14087">
    <property type="entry name" value="DUF4267"/>
    <property type="match status" value="1"/>
</dbReference>
<sequence>MGDVLKLIVGKGAPILAGCLGFVRPMDAASIVGGVLTVGGAVGYLKPIPLAKFFGIPFADSTNTLFVPEIGGRNTAAGITALTLAFLEERRALGVLMAGWTLAGWSDIKILMATKGSENVFVHARNIVILVIISWRLLTTTI</sequence>
<accession>A0A8H7W5E0</accession>
<proteinExistence type="predicted"/>
<evidence type="ECO:0000313" key="1">
    <source>
        <dbReference type="EMBL" id="KAG4411494.1"/>
    </source>
</evidence>
<dbReference type="Proteomes" id="UP000664132">
    <property type="component" value="Unassembled WGS sequence"/>
</dbReference>
<organism evidence="1 2">
    <name type="scientific">Cadophora malorum</name>
    <dbReference type="NCBI Taxonomy" id="108018"/>
    <lineage>
        <taxon>Eukaryota</taxon>
        <taxon>Fungi</taxon>
        <taxon>Dikarya</taxon>
        <taxon>Ascomycota</taxon>
        <taxon>Pezizomycotina</taxon>
        <taxon>Leotiomycetes</taxon>
        <taxon>Helotiales</taxon>
        <taxon>Ploettnerulaceae</taxon>
        <taxon>Cadophora</taxon>
    </lineage>
</organism>
<dbReference type="EMBL" id="JAFJYH010000469">
    <property type="protein sequence ID" value="KAG4411494.1"/>
    <property type="molecule type" value="Genomic_DNA"/>
</dbReference>